<dbReference type="Proteomes" id="UP000245609">
    <property type="component" value="Unassembled WGS sequence"/>
</dbReference>
<evidence type="ECO:0000313" key="5">
    <source>
        <dbReference type="EMBL" id="PVV03588.1"/>
    </source>
</evidence>
<dbReference type="InterPro" id="IPR038499">
    <property type="entry name" value="BRO1_sf"/>
</dbReference>
<dbReference type="SMART" id="SM01041">
    <property type="entry name" value="BRO1"/>
    <property type="match status" value="1"/>
</dbReference>
<comment type="similarity">
    <text evidence="1">Belongs to the palC family.</text>
</comment>
<evidence type="ECO:0000313" key="4">
    <source>
        <dbReference type="EMBL" id="PVV02485.1"/>
    </source>
</evidence>
<dbReference type="AlphaFoldDB" id="A0A2T9ZD33"/>
<evidence type="ECO:0000256" key="1">
    <source>
        <dbReference type="ARBA" id="ARBA00010997"/>
    </source>
</evidence>
<name>A0A2T9ZD33_9FUNG</name>
<dbReference type="InterPro" id="IPR004328">
    <property type="entry name" value="BRO1_dom"/>
</dbReference>
<reference evidence="4 6" key="1">
    <citation type="journal article" date="2018" name="MBio">
        <title>Comparative Genomics Reveals the Core Gene Toolbox for the Fungus-Insect Symbiosis.</title>
        <authorList>
            <person name="Wang Y."/>
            <person name="Stata M."/>
            <person name="Wang W."/>
            <person name="Stajich J.E."/>
            <person name="White M.M."/>
            <person name="Moncalvo J.M."/>
        </authorList>
    </citation>
    <scope>NUCLEOTIDE SEQUENCE [LARGE SCALE GENOMIC DNA]</scope>
    <source>
        <strain evidence="4 6">SC-DP-2</strain>
    </source>
</reference>
<accession>A0A2T9ZD33</accession>
<dbReference type="STRING" id="133381.A0A2T9ZD33"/>
<dbReference type="GO" id="GO:0005886">
    <property type="term" value="C:plasma membrane"/>
    <property type="evidence" value="ECO:0007669"/>
    <property type="project" value="TreeGrafter"/>
</dbReference>
<evidence type="ECO:0000259" key="3">
    <source>
        <dbReference type="PROSITE" id="PS51180"/>
    </source>
</evidence>
<evidence type="ECO:0000256" key="2">
    <source>
        <dbReference type="ARBA" id="ARBA00022193"/>
    </source>
</evidence>
<proteinExistence type="inferred from homology"/>
<organism evidence="4 6">
    <name type="scientific">Smittium megazygosporum</name>
    <dbReference type="NCBI Taxonomy" id="133381"/>
    <lineage>
        <taxon>Eukaryota</taxon>
        <taxon>Fungi</taxon>
        <taxon>Fungi incertae sedis</taxon>
        <taxon>Zoopagomycota</taxon>
        <taxon>Kickxellomycotina</taxon>
        <taxon>Harpellomycetes</taxon>
        <taxon>Harpellales</taxon>
        <taxon>Legeriomycetaceae</taxon>
        <taxon>Smittium</taxon>
    </lineage>
</organism>
<comment type="caution">
    <text evidence="4">The sequence shown here is derived from an EMBL/GenBank/DDBJ whole genome shotgun (WGS) entry which is preliminary data.</text>
</comment>
<dbReference type="Gene3D" id="1.25.40.280">
    <property type="entry name" value="alix/aip1 like domains"/>
    <property type="match status" value="1"/>
</dbReference>
<dbReference type="PROSITE" id="PS51180">
    <property type="entry name" value="BRO1"/>
    <property type="match status" value="1"/>
</dbReference>
<gene>
    <name evidence="5" type="ORF">BB560_001927</name>
    <name evidence="4" type="ORF">BB560_003060</name>
</gene>
<evidence type="ECO:0000313" key="6">
    <source>
        <dbReference type="Proteomes" id="UP000245609"/>
    </source>
</evidence>
<dbReference type="EMBL" id="MBFS01000445">
    <property type="protein sequence ID" value="PVV02485.1"/>
    <property type="molecule type" value="Genomic_DNA"/>
</dbReference>
<dbReference type="PANTHER" id="PTHR40463">
    <property type="entry name" value="PH-RESPONSE REGULATOR PROTEIN PALC"/>
    <property type="match status" value="1"/>
</dbReference>
<dbReference type="PANTHER" id="PTHR40463:SF1">
    <property type="entry name" value="PH-RESPONSE REGULATOR PROTEIN PALC"/>
    <property type="match status" value="1"/>
</dbReference>
<dbReference type="OrthoDB" id="10266451at2759"/>
<dbReference type="EMBL" id="MBFS01000215">
    <property type="protein sequence ID" value="PVV03588.1"/>
    <property type="molecule type" value="Genomic_DNA"/>
</dbReference>
<sequence length="525" mass="59579">MKFYMRLPVTKSISLTDLVHASSNQNFSEVLERLISLGDARESMKALLDDQDKISSSREVLVTINSIKKYLSELQDLEKYVLEDPSLKFTFNVVFIWKSAILESSLGGMSRFYSKRLLTSNKSEFRVDAKAESQSKSTANPSLIRARQKSHSKILKDSRANSAIDSESVNRKSITEIPLAARSNLLNPESENSILVDPFNQKQTQDPQFTFEKANTLYTLGIAKLLYAYTLFDSFALCFDSELSNYMLPQESNLPKKEKLFSSARIKNKATIKNVFSLKKSASKQQISATISDAENEITDQERAQKMTQAVKELRESSGIFHYILSELVPRLTLDLTNSDLNPTILSMLEKVSLADADRFVANNAIRLSYKSSIISRMLLYVSEQYRLVLSLSKSLKLDSTLSVNSNFLTFIKKNNDFVYSLSLVFLAKDSFEKNSYGLSVSYIREAKHILIDLVKDKQILKYVPNVQSILNQTEQLYSMYTRNNDTFGFERVPSKSELESKIPSGRPFNEISSFNPTSGLTQYF</sequence>
<dbReference type="GO" id="GO:0071467">
    <property type="term" value="P:cellular response to pH"/>
    <property type="evidence" value="ECO:0007669"/>
    <property type="project" value="InterPro"/>
</dbReference>
<keyword evidence="6" id="KW-1185">Reference proteome</keyword>
<feature type="domain" description="BRO1" evidence="3">
    <location>
        <begin position="1"/>
        <end position="515"/>
    </location>
</feature>
<dbReference type="Pfam" id="PF03097">
    <property type="entry name" value="BRO1"/>
    <property type="match status" value="1"/>
</dbReference>
<protein>
    <recommendedName>
        <fullName evidence="2">pH-response regulator protein palC</fullName>
    </recommendedName>
</protein>
<dbReference type="InterPro" id="IPR037505">
    <property type="entry name" value="pH-resp_palC"/>
</dbReference>